<dbReference type="InterPro" id="IPR050161">
    <property type="entry name" value="Siro_Cobalamin_biosynth"/>
</dbReference>
<dbReference type="UniPathway" id="UPA00148"/>
<dbReference type="Gene3D" id="3.30.950.10">
    <property type="entry name" value="Methyltransferase, Cobalt-precorrin-4 Transmethylase, Domain 2"/>
    <property type="match status" value="1"/>
</dbReference>
<accession>A0A135L5N9</accession>
<dbReference type="Pfam" id="PF00590">
    <property type="entry name" value="TP_methylase"/>
    <property type="match status" value="1"/>
</dbReference>
<dbReference type="GO" id="GO:0009236">
    <property type="term" value="P:cobalamin biosynthetic process"/>
    <property type="evidence" value="ECO:0007669"/>
    <property type="project" value="UniProtKB-UniPathway"/>
</dbReference>
<reference evidence="9 10" key="1">
    <citation type="submission" date="2016-02" db="EMBL/GenBank/DDBJ databases">
        <title>Draft Genome for Tepidibacillus decaturensis nov. sp. Strain Z9, an Anaerobic, Moderately Thermophilic and Heterotrophic Bacterium from Deep Subsurface of the Illinois Basin, USA.</title>
        <authorList>
            <person name="Dong Y."/>
            <person name="Chang J.Y."/>
            <person name="Sanford R."/>
            <person name="Fouke B.W."/>
        </authorList>
    </citation>
    <scope>NUCLEOTIDE SEQUENCE [LARGE SCALE GENOMIC DNA]</scope>
    <source>
        <strain evidence="9 10">Z9</strain>
    </source>
</reference>
<evidence type="ECO:0000313" key="10">
    <source>
        <dbReference type="Proteomes" id="UP000070352"/>
    </source>
</evidence>
<dbReference type="AlphaFoldDB" id="A0A135L5N9"/>
<dbReference type="InterPro" id="IPR000878">
    <property type="entry name" value="4pyrrol_Mease"/>
</dbReference>
<dbReference type="PANTHER" id="PTHR45790:SF4">
    <property type="entry name" value="COBALT-PRECORRIN-4 C(11)-METHYLTRANSFERASE"/>
    <property type="match status" value="1"/>
</dbReference>
<keyword evidence="6" id="KW-0949">S-adenosyl-L-methionine</keyword>
<evidence type="ECO:0000256" key="2">
    <source>
        <dbReference type="ARBA" id="ARBA00005879"/>
    </source>
</evidence>
<proteinExistence type="inferred from homology"/>
<dbReference type="InterPro" id="IPR003043">
    <property type="entry name" value="Uropor_MeTrfase_CS"/>
</dbReference>
<keyword evidence="4 7" id="KW-0489">Methyltransferase</keyword>
<dbReference type="EMBL" id="LSKU01000001">
    <property type="protein sequence ID" value="KXG44335.1"/>
    <property type="molecule type" value="Genomic_DNA"/>
</dbReference>
<feature type="domain" description="Tetrapyrrole methylase" evidence="8">
    <location>
        <begin position="6"/>
        <end position="212"/>
    </location>
</feature>
<evidence type="ECO:0000256" key="3">
    <source>
        <dbReference type="ARBA" id="ARBA00022573"/>
    </source>
</evidence>
<dbReference type="InterPro" id="IPR006362">
    <property type="entry name" value="Cbl_synth_CobM/CibF"/>
</dbReference>
<dbReference type="GO" id="GO:0032259">
    <property type="term" value="P:methylation"/>
    <property type="evidence" value="ECO:0007669"/>
    <property type="project" value="UniProtKB-KW"/>
</dbReference>
<dbReference type="Gene3D" id="3.40.1010.10">
    <property type="entry name" value="Cobalt-precorrin-4 Transmethylase, Domain 1"/>
    <property type="match status" value="1"/>
</dbReference>
<dbReference type="OrthoDB" id="9815856at2"/>
<gene>
    <name evidence="9" type="ORF">U473_10190</name>
</gene>
<protein>
    <submittedName>
        <fullName evidence="9">Cobalt-precorrin-4 C(11)-methyltransferase</fullName>
    </submittedName>
</protein>
<evidence type="ECO:0000256" key="7">
    <source>
        <dbReference type="RuleBase" id="RU003960"/>
    </source>
</evidence>
<dbReference type="InterPro" id="IPR035996">
    <property type="entry name" value="4pyrrol_Methylase_sf"/>
</dbReference>
<dbReference type="NCBIfam" id="TIGR01465">
    <property type="entry name" value="cobM_cbiF"/>
    <property type="match status" value="1"/>
</dbReference>
<comment type="pathway">
    <text evidence="1">Cofactor biosynthesis; adenosylcobalamin biosynthesis.</text>
</comment>
<name>A0A135L5N9_9BACI</name>
<dbReference type="CDD" id="cd11641">
    <property type="entry name" value="Precorrin-4_C11-MT"/>
    <property type="match status" value="1"/>
</dbReference>
<evidence type="ECO:0000256" key="6">
    <source>
        <dbReference type="ARBA" id="ARBA00022691"/>
    </source>
</evidence>
<evidence type="ECO:0000259" key="8">
    <source>
        <dbReference type="Pfam" id="PF00590"/>
    </source>
</evidence>
<comment type="caution">
    <text evidence="9">The sequence shown here is derived from an EMBL/GenBank/DDBJ whole genome shotgun (WGS) entry which is preliminary data.</text>
</comment>
<dbReference type="RefSeq" id="WP_068725949.1">
    <property type="nucleotide sequence ID" value="NZ_LSKU01000001.1"/>
</dbReference>
<dbReference type="SUPFAM" id="SSF53790">
    <property type="entry name" value="Tetrapyrrole methylase"/>
    <property type="match status" value="1"/>
</dbReference>
<keyword evidence="3" id="KW-0169">Cobalamin biosynthesis</keyword>
<dbReference type="PROSITE" id="PS00840">
    <property type="entry name" value="SUMT_2"/>
    <property type="match status" value="1"/>
</dbReference>
<dbReference type="PROSITE" id="PS00839">
    <property type="entry name" value="SUMT_1"/>
    <property type="match status" value="1"/>
</dbReference>
<dbReference type="STRING" id="1413211.U473_10190"/>
<dbReference type="InterPro" id="IPR014776">
    <property type="entry name" value="4pyrrole_Mease_sub2"/>
</dbReference>
<sequence>MMKENKVYFVGAGPGDPDLITVKGLKLLQQADVILYTDSLIHPSLLDRVKKGAKTIKTAGLTLEQQIEMIVEEVQKGSLVVRLHTGDPSIFSTTSEQMRRLQREGIDYEIIPGVSSVFAAAAQIKAELTIPELTQTLIITRIEGRTPVPEKEKLRELARHHSTLALFLSSSFIEKVVEELRFAGWAEDTPIVVVYRATWEDQKMIQSTLAKVVEELKKENIHSHAMILAGNVFQNHLDIDKNRSKLYDGRFSHGYRKGE</sequence>
<keyword evidence="5 7" id="KW-0808">Transferase</keyword>
<dbReference type="PANTHER" id="PTHR45790">
    <property type="entry name" value="SIROHEME SYNTHASE-RELATED"/>
    <property type="match status" value="1"/>
</dbReference>
<comment type="similarity">
    <text evidence="2 7">Belongs to the precorrin methyltransferase family.</text>
</comment>
<evidence type="ECO:0000256" key="4">
    <source>
        <dbReference type="ARBA" id="ARBA00022603"/>
    </source>
</evidence>
<evidence type="ECO:0000313" key="9">
    <source>
        <dbReference type="EMBL" id="KXG44335.1"/>
    </source>
</evidence>
<evidence type="ECO:0000256" key="5">
    <source>
        <dbReference type="ARBA" id="ARBA00022679"/>
    </source>
</evidence>
<dbReference type="InterPro" id="IPR014777">
    <property type="entry name" value="4pyrrole_Mease_sub1"/>
</dbReference>
<dbReference type="Proteomes" id="UP000070352">
    <property type="component" value="Unassembled WGS sequence"/>
</dbReference>
<organism evidence="9 10">
    <name type="scientific">Tepidibacillus decaturensis</name>
    <dbReference type="NCBI Taxonomy" id="1413211"/>
    <lineage>
        <taxon>Bacteria</taxon>
        <taxon>Bacillati</taxon>
        <taxon>Bacillota</taxon>
        <taxon>Bacilli</taxon>
        <taxon>Bacillales</taxon>
        <taxon>Bacillaceae</taxon>
        <taxon>Tepidibacillus</taxon>
    </lineage>
</organism>
<dbReference type="GO" id="GO:0046026">
    <property type="term" value="F:precorrin-4 C11-methyltransferase activity"/>
    <property type="evidence" value="ECO:0007669"/>
    <property type="project" value="InterPro"/>
</dbReference>
<evidence type="ECO:0000256" key="1">
    <source>
        <dbReference type="ARBA" id="ARBA00004953"/>
    </source>
</evidence>
<keyword evidence="10" id="KW-1185">Reference proteome</keyword>